<name>W5XZJ3_9CORY</name>
<evidence type="ECO:0000313" key="1">
    <source>
        <dbReference type="EMBL" id="AHI22381.1"/>
    </source>
</evidence>
<dbReference type="EMBL" id="CP004353">
    <property type="protein sequence ID" value="AHI22381.1"/>
    <property type="molecule type" value="Genomic_DNA"/>
</dbReference>
<dbReference type="PATRIC" id="fig|1224164.3.peg.989"/>
<sequence length="100" mass="10711">MSTPSSAQPSSTWEKSSLPGYLDCAAEHGVVKPATISIDCISDSDEITDIEWPQWDEKTALGKGRLDGEEAQVTLLDPIESSTGELVFSDIIVNGKTLSL</sequence>
<dbReference type="HOGENOM" id="CLU_2301099_0_0_11"/>
<dbReference type="KEGG" id="cvt:B843_04960"/>
<dbReference type="Proteomes" id="UP000019222">
    <property type="component" value="Chromosome"/>
</dbReference>
<evidence type="ECO:0000313" key="2">
    <source>
        <dbReference type="Proteomes" id="UP000019222"/>
    </source>
</evidence>
<organism evidence="1 2">
    <name type="scientific">Corynebacterium vitaeruminis DSM 20294</name>
    <dbReference type="NCBI Taxonomy" id="1224164"/>
    <lineage>
        <taxon>Bacteria</taxon>
        <taxon>Bacillati</taxon>
        <taxon>Actinomycetota</taxon>
        <taxon>Actinomycetes</taxon>
        <taxon>Mycobacteriales</taxon>
        <taxon>Corynebacteriaceae</taxon>
        <taxon>Corynebacterium</taxon>
    </lineage>
</organism>
<proteinExistence type="predicted"/>
<keyword evidence="2" id="KW-1185">Reference proteome</keyword>
<dbReference type="AlphaFoldDB" id="W5XZJ3"/>
<protein>
    <submittedName>
        <fullName evidence="1">Putative secreted protein</fullName>
    </submittedName>
</protein>
<reference evidence="1 2" key="1">
    <citation type="submission" date="2013-02" db="EMBL/GenBank/DDBJ databases">
        <title>The complete genome sequence of Corynebacterium vitaeruminis DSM 20294.</title>
        <authorList>
            <person name="Ruckert C."/>
            <person name="Albersmeier A."/>
            <person name="Kalinowski J."/>
        </authorList>
    </citation>
    <scope>NUCLEOTIDE SEQUENCE [LARGE SCALE GENOMIC DNA]</scope>
    <source>
        <strain evidence="2">ATCC 10234</strain>
    </source>
</reference>
<accession>W5XZJ3</accession>
<gene>
    <name evidence="1" type="ORF">B843_04960</name>
</gene>
<dbReference type="RefSeq" id="WP_155895105.1">
    <property type="nucleotide sequence ID" value="NZ_CP004353.1"/>
</dbReference>